<comment type="caution">
    <text evidence="1">The sequence shown here is derived from an EMBL/GenBank/DDBJ whole genome shotgun (WGS) entry which is preliminary data.</text>
</comment>
<protein>
    <submittedName>
        <fullName evidence="1">Uncharacterized protein</fullName>
    </submittedName>
</protein>
<evidence type="ECO:0000313" key="2">
    <source>
        <dbReference type="Proteomes" id="UP000011704"/>
    </source>
</evidence>
<dbReference type="HOGENOM" id="CLU_3412722_0_0_0"/>
<dbReference type="AlphaFoldDB" id="M1YY19"/>
<keyword evidence="2" id="KW-1185">Reference proteome</keyword>
<accession>M1YY19</accession>
<proteinExistence type="predicted"/>
<name>M1YY19_NITG3</name>
<dbReference type="Proteomes" id="UP000011704">
    <property type="component" value="Unassembled WGS sequence"/>
</dbReference>
<evidence type="ECO:0000313" key="1">
    <source>
        <dbReference type="EMBL" id="CCQ90397.1"/>
    </source>
</evidence>
<dbReference type="EMBL" id="CAQJ01000031">
    <property type="protein sequence ID" value="CCQ90397.1"/>
    <property type="molecule type" value="Genomic_DNA"/>
</dbReference>
<reference evidence="1 2" key="1">
    <citation type="journal article" date="2013" name="Front. Microbiol.">
        <title>The genome of Nitrospina gracilis illuminates the metabolism and evolution of the major marine nitrite oxidizer.</title>
        <authorList>
            <person name="Luecker S."/>
            <person name="Nowka B."/>
            <person name="Rattei T."/>
            <person name="Spieck E."/>
            <person name="and Daims H."/>
        </authorList>
    </citation>
    <scope>NUCLEOTIDE SEQUENCE [LARGE SCALE GENOMIC DNA]</scope>
    <source>
        <strain evidence="1 2">3/211</strain>
    </source>
</reference>
<dbReference type="InParanoid" id="M1YY19"/>
<organism evidence="1 2">
    <name type="scientific">Nitrospina gracilis (strain 3/211)</name>
    <dbReference type="NCBI Taxonomy" id="1266370"/>
    <lineage>
        <taxon>Bacteria</taxon>
        <taxon>Pseudomonadati</taxon>
        <taxon>Nitrospinota/Tectimicrobiota group</taxon>
        <taxon>Nitrospinota</taxon>
        <taxon>Nitrospinia</taxon>
        <taxon>Nitrospinales</taxon>
        <taxon>Nitrospinaceae</taxon>
        <taxon>Nitrospina</taxon>
    </lineage>
</organism>
<sequence length="28" mass="3093">MIPMVDSFLEGAFILGDRVDKLPSLLKS</sequence>
<gene>
    <name evidence="1" type="ORF">NITGR_280113</name>
</gene>